<proteinExistence type="predicted"/>
<feature type="transmembrane region" description="Helical" evidence="1">
    <location>
        <begin position="20"/>
        <end position="38"/>
    </location>
</feature>
<dbReference type="GeneID" id="57097325"/>
<keyword evidence="1" id="KW-0472">Membrane</keyword>
<sequence>MIYVLTLFTAYVACWLGRDWLGTLLNVLMITLAFYVCVDFTALAGNKRNVQDVAAPDHADGFSTHGDEMILTIPRSN</sequence>
<dbReference type="AlphaFoldDB" id="A0A9Q5Z988"/>
<protein>
    <submittedName>
        <fullName evidence="2">Uncharacterized protein</fullName>
    </submittedName>
</protein>
<gene>
    <name evidence="2" type="ORF">VF08_23335</name>
</gene>
<evidence type="ECO:0000313" key="3">
    <source>
        <dbReference type="Proteomes" id="UP000222310"/>
    </source>
</evidence>
<organism evidence="2 3">
    <name type="scientific">Nostoc linckia z8</name>
    <dbReference type="NCBI Taxonomy" id="1628746"/>
    <lineage>
        <taxon>Bacteria</taxon>
        <taxon>Bacillati</taxon>
        <taxon>Cyanobacteriota</taxon>
        <taxon>Cyanophyceae</taxon>
        <taxon>Nostocales</taxon>
        <taxon>Nostocaceae</taxon>
        <taxon>Nostoc</taxon>
    </lineage>
</organism>
<dbReference type="EMBL" id="LAHD01000078">
    <property type="protein sequence ID" value="PHK00807.1"/>
    <property type="molecule type" value="Genomic_DNA"/>
</dbReference>
<dbReference type="Proteomes" id="UP000222310">
    <property type="component" value="Unassembled WGS sequence"/>
</dbReference>
<evidence type="ECO:0000313" key="2">
    <source>
        <dbReference type="EMBL" id="PHK00807.1"/>
    </source>
</evidence>
<accession>A0A9Q5Z988</accession>
<reference evidence="2 3" key="1">
    <citation type="submission" date="2015-02" db="EMBL/GenBank/DDBJ databases">
        <title>Nostoc linckia genome annotation.</title>
        <authorList>
            <person name="Zhou Z."/>
        </authorList>
    </citation>
    <scope>NUCLEOTIDE SEQUENCE [LARGE SCALE GENOMIC DNA]</scope>
    <source>
        <strain evidence="3">z8</strain>
    </source>
</reference>
<name>A0A9Q5Z988_NOSLI</name>
<dbReference type="RefSeq" id="WP_099071049.1">
    <property type="nucleotide sequence ID" value="NZ_LAHD01000078.1"/>
</dbReference>
<keyword evidence="1" id="KW-0812">Transmembrane</keyword>
<evidence type="ECO:0000256" key="1">
    <source>
        <dbReference type="SAM" id="Phobius"/>
    </source>
</evidence>
<comment type="caution">
    <text evidence="2">The sequence shown here is derived from an EMBL/GenBank/DDBJ whole genome shotgun (WGS) entry which is preliminary data.</text>
</comment>
<keyword evidence="1" id="KW-1133">Transmembrane helix</keyword>